<sequence>MIMTLSGIHPRSMGDLFPEPDPFDPALNLEETHIKEGYNDGYSDGLVTGREEGRLVGLKDGFEKGEELGFYRGCVDVWNSVIRVDPSHFSTRVQKSVKAMDSLLQTYPVMDPENEQIQDILNDLRLKFRAICGSIGVKLEYEGYPGGGGGDTKDFSF</sequence>
<keyword evidence="2" id="KW-1185">Reference proteome</keyword>
<reference evidence="2" key="1">
    <citation type="journal article" date="2023" name="Front. Plant Sci.">
        <title>Chromosomal-level genome assembly of Melastoma candidum provides insights into trichome evolution.</title>
        <authorList>
            <person name="Zhong Y."/>
            <person name="Wu W."/>
            <person name="Sun C."/>
            <person name="Zou P."/>
            <person name="Liu Y."/>
            <person name="Dai S."/>
            <person name="Zhou R."/>
        </authorList>
    </citation>
    <scope>NUCLEOTIDE SEQUENCE [LARGE SCALE GENOMIC DNA]</scope>
</reference>
<organism evidence="1 2">
    <name type="scientific">Melastoma candidum</name>
    <dbReference type="NCBI Taxonomy" id="119954"/>
    <lineage>
        <taxon>Eukaryota</taxon>
        <taxon>Viridiplantae</taxon>
        <taxon>Streptophyta</taxon>
        <taxon>Embryophyta</taxon>
        <taxon>Tracheophyta</taxon>
        <taxon>Spermatophyta</taxon>
        <taxon>Magnoliopsida</taxon>
        <taxon>eudicotyledons</taxon>
        <taxon>Gunneridae</taxon>
        <taxon>Pentapetalae</taxon>
        <taxon>rosids</taxon>
        <taxon>malvids</taxon>
        <taxon>Myrtales</taxon>
        <taxon>Melastomataceae</taxon>
        <taxon>Melastomatoideae</taxon>
        <taxon>Melastomateae</taxon>
        <taxon>Melastoma</taxon>
    </lineage>
</organism>
<dbReference type="EMBL" id="CM042885">
    <property type="protein sequence ID" value="KAI4363814.1"/>
    <property type="molecule type" value="Genomic_DNA"/>
</dbReference>
<accession>A0ACB9QF94</accession>
<protein>
    <submittedName>
        <fullName evidence="1">Uncharacterized protein</fullName>
    </submittedName>
</protein>
<comment type="caution">
    <text evidence="1">The sequence shown here is derived from an EMBL/GenBank/DDBJ whole genome shotgun (WGS) entry which is preliminary data.</text>
</comment>
<evidence type="ECO:0000313" key="2">
    <source>
        <dbReference type="Proteomes" id="UP001057402"/>
    </source>
</evidence>
<gene>
    <name evidence="1" type="ORF">MLD38_019985</name>
</gene>
<name>A0ACB9QF94_9MYRT</name>
<dbReference type="Proteomes" id="UP001057402">
    <property type="component" value="Chromosome 6"/>
</dbReference>
<evidence type="ECO:0000313" key="1">
    <source>
        <dbReference type="EMBL" id="KAI4363814.1"/>
    </source>
</evidence>
<proteinExistence type="predicted"/>